<evidence type="ECO:0000313" key="10">
    <source>
        <dbReference type="Proteomes" id="UP000252698"/>
    </source>
</evidence>
<keyword evidence="3" id="KW-0808">Transferase</keyword>
<feature type="region of interest" description="Disordered" evidence="7">
    <location>
        <begin position="256"/>
        <end position="308"/>
    </location>
</feature>
<dbReference type="PANTHER" id="PTHR43289:SF6">
    <property type="entry name" value="SERINE_THREONINE-PROTEIN KINASE NEKL-3"/>
    <property type="match status" value="1"/>
</dbReference>
<evidence type="ECO:0000256" key="5">
    <source>
        <dbReference type="ARBA" id="ARBA00022777"/>
    </source>
</evidence>
<evidence type="ECO:0000256" key="6">
    <source>
        <dbReference type="ARBA" id="ARBA00022840"/>
    </source>
</evidence>
<dbReference type="InterPro" id="IPR002372">
    <property type="entry name" value="PQQ_rpt_dom"/>
</dbReference>
<dbReference type="InterPro" id="IPR018391">
    <property type="entry name" value="PQQ_b-propeller_rpt"/>
</dbReference>
<dbReference type="Gene3D" id="2.130.10.10">
    <property type="entry name" value="YVTN repeat-like/Quinoprotein amine dehydrogenase"/>
    <property type="match status" value="1"/>
</dbReference>
<dbReference type="PROSITE" id="PS00108">
    <property type="entry name" value="PROTEIN_KINASE_ST"/>
    <property type="match status" value="1"/>
</dbReference>
<reference evidence="9 10" key="1">
    <citation type="journal article" date="2018" name="Front. Microbiol.">
        <title>Genome Sequencing of Streptomyces atratus SCSIOZH16 and Activation Production of Nocardamine via Metabolic Engineering.</title>
        <authorList>
            <person name="Li Y."/>
            <person name="Zhang C."/>
            <person name="Liu C."/>
            <person name="Ju J."/>
            <person name="Ma J."/>
        </authorList>
    </citation>
    <scope>NUCLEOTIDE SEQUENCE [LARGE SCALE GENOMIC DNA]</scope>
    <source>
        <strain evidence="9 10">SCSIO_ZH16</strain>
    </source>
</reference>
<dbReference type="Proteomes" id="UP000252698">
    <property type="component" value="Chromosome"/>
</dbReference>
<dbReference type="SMART" id="SM00220">
    <property type="entry name" value="S_TKc"/>
    <property type="match status" value="1"/>
</dbReference>
<dbReference type="FunFam" id="1.10.510.10:FF:000021">
    <property type="entry name" value="Serine/threonine protein kinase"/>
    <property type="match status" value="1"/>
</dbReference>
<dbReference type="Gene3D" id="2.40.10.480">
    <property type="match status" value="1"/>
</dbReference>
<dbReference type="Pfam" id="PF00069">
    <property type="entry name" value="Pkinase"/>
    <property type="match status" value="1"/>
</dbReference>
<evidence type="ECO:0000256" key="2">
    <source>
        <dbReference type="ARBA" id="ARBA00022527"/>
    </source>
</evidence>
<keyword evidence="5 9" id="KW-0418">Kinase</keyword>
<evidence type="ECO:0000259" key="8">
    <source>
        <dbReference type="PROSITE" id="PS50011"/>
    </source>
</evidence>
<dbReference type="Pfam" id="PF13360">
    <property type="entry name" value="PQQ_2"/>
    <property type="match status" value="3"/>
</dbReference>
<dbReference type="InterPro" id="IPR011047">
    <property type="entry name" value="Quinoprotein_ADH-like_sf"/>
</dbReference>
<accession>A0A2Z5JRQ9</accession>
<dbReference type="SUPFAM" id="SSF50998">
    <property type="entry name" value="Quinoprotein alcohol dehydrogenase-like"/>
    <property type="match status" value="2"/>
</dbReference>
<keyword evidence="6" id="KW-0067">ATP-binding</keyword>
<name>A0A2Z5JRQ9_STRAR</name>
<dbReference type="PROSITE" id="PS50011">
    <property type="entry name" value="PROTEIN_KINASE_DOM"/>
    <property type="match status" value="1"/>
</dbReference>
<dbReference type="Gene3D" id="1.10.510.10">
    <property type="entry name" value="Transferase(Phosphotransferase) domain 1"/>
    <property type="match status" value="1"/>
</dbReference>
<evidence type="ECO:0000256" key="7">
    <source>
        <dbReference type="SAM" id="MobiDB-lite"/>
    </source>
</evidence>
<dbReference type="Gene3D" id="3.30.200.20">
    <property type="entry name" value="Phosphorylase Kinase, domain 1"/>
    <property type="match status" value="1"/>
</dbReference>
<dbReference type="InterPro" id="IPR000719">
    <property type="entry name" value="Prot_kinase_dom"/>
</dbReference>
<evidence type="ECO:0000256" key="4">
    <source>
        <dbReference type="ARBA" id="ARBA00022741"/>
    </source>
</evidence>
<sequence>MGEVWAGRDRVIGRRVAVKLLPHGQDDPGGAELFFREARIAGGLNHRGVVIVHDMGQDPADGTLFLVMEYVEGRDLAAVLRQDGLPPVPVAVEWAAQGAAALAAAHAAGVVHRDLKPANLMLTAGGEVKVLDFGIARYMSASAKSSKVMGTLAYMAPERFEEQSGDGRSDLYAFGCVLHELLTGAPPFEATGPVSLMTAHLSKAPVPPGKLRTDVPAALDALVLRLLAKSPEDRPVSAVEVHDALRTLHATPADVRTVPDLPARPPAGFGPAPDPVHGATTRTAMSPPRPLYPAVDDRPGTAGTDGKPQLLTRRRVLWLGLGATAVAATGVTAAVLTRDNNTDKPPTGRGSGDGGGGQASSGPRGWRYEAKISDPSAPVVSGGTLRFTDGETIYGLDALTGAERAQLDTKDEVYQLATADGMLYFADSKGKLHARSGSEKWVFTAGDVITGKPAVVDGTIYFGSIDKHVYAVHADTGTKKWSFATGDKVFCSPAVADGTLYIGLGGKEPGLYALDAVLGEKTWAFRDTYFTKTPAVSDGIVFATGSDDSLYALNTADGTGRWVVPLKRAAGTDAWFRPSPPVVASGTVYVGGGDNALHALVPKTGTERWSFDVNGPFLPSTPAVAGGMVYVADLNDPHGTVHAVDAASGSRRWSARTGARVRGEGASNTPVVAGGLVYVTNESGVVAINATSGDFPA</sequence>
<dbReference type="SUPFAM" id="SSF56112">
    <property type="entry name" value="Protein kinase-like (PK-like)"/>
    <property type="match status" value="1"/>
</dbReference>
<dbReference type="CDD" id="cd14014">
    <property type="entry name" value="STKc_PknB_like"/>
    <property type="match status" value="1"/>
</dbReference>
<dbReference type="AlphaFoldDB" id="A0A2Z5JRQ9"/>
<dbReference type="EC" id="2.7.11.1" evidence="1"/>
<dbReference type="PANTHER" id="PTHR43289">
    <property type="entry name" value="MITOGEN-ACTIVATED PROTEIN KINASE KINASE KINASE 20-RELATED"/>
    <property type="match status" value="1"/>
</dbReference>
<protein>
    <recommendedName>
        <fullName evidence="1">non-specific serine/threonine protein kinase</fullName>
        <ecNumber evidence="1">2.7.11.1</ecNumber>
    </recommendedName>
</protein>
<dbReference type="KEGG" id="sata:C5746_24205"/>
<dbReference type="InterPro" id="IPR008271">
    <property type="entry name" value="Ser/Thr_kinase_AS"/>
</dbReference>
<keyword evidence="4" id="KW-0547">Nucleotide-binding</keyword>
<dbReference type="GO" id="GO:0004674">
    <property type="term" value="F:protein serine/threonine kinase activity"/>
    <property type="evidence" value="ECO:0007669"/>
    <property type="project" value="UniProtKB-KW"/>
</dbReference>
<dbReference type="GO" id="GO:0005524">
    <property type="term" value="F:ATP binding"/>
    <property type="evidence" value="ECO:0007669"/>
    <property type="project" value="UniProtKB-KW"/>
</dbReference>
<evidence type="ECO:0000256" key="1">
    <source>
        <dbReference type="ARBA" id="ARBA00012513"/>
    </source>
</evidence>
<dbReference type="SMART" id="SM00564">
    <property type="entry name" value="PQQ"/>
    <property type="match status" value="8"/>
</dbReference>
<feature type="domain" description="Protein kinase" evidence="8">
    <location>
        <begin position="1"/>
        <end position="245"/>
    </location>
</feature>
<dbReference type="EMBL" id="CP027306">
    <property type="protein sequence ID" value="AXE83017.1"/>
    <property type="molecule type" value="Genomic_DNA"/>
</dbReference>
<gene>
    <name evidence="9" type="ORF">C5746_24205</name>
</gene>
<evidence type="ECO:0000256" key="3">
    <source>
        <dbReference type="ARBA" id="ARBA00022679"/>
    </source>
</evidence>
<proteinExistence type="predicted"/>
<organism evidence="9 10">
    <name type="scientific">Streptomyces atratus</name>
    <dbReference type="NCBI Taxonomy" id="1893"/>
    <lineage>
        <taxon>Bacteria</taxon>
        <taxon>Bacillati</taxon>
        <taxon>Actinomycetota</taxon>
        <taxon>Actinomycetes</taxon>
        <taxon>Kitasatosporales</taxon>
        <taxon>Streptomycetaceae</taxon>
        <taxon>Streptomyces</taxon>
    </lineage>
</organism>
<feature type="region of interest" description="Disordered" evidence="7">
    <location>
        <begin position="337"/>
        <end position="369"/>
    </location>
</feature>
<feature type="compositionally biased region" description="Gly residues" evidence="7">
    <location>
        <begin position="349"/>
        <end position="359"/>
    </location>
</feature>
<dbReference type="InterPro" id="IPR011009">
    <property type="entry name" value="Kinase-like_dom_sf"/>
</dbReference>
<dbReference type="Gene3D" id="2.40.128.630">
    <property type="match status" value="1"/>
</dbReference>
<keyword evidence="2 9" id="KW-0723">Serine/threonine-protein kinase</keyword>
<dbReference type="InterPro" id="IPR015943">
    <property type="entry name" value="WD40/YVTN_repeat-like_dom_sf"/>
</dbReference>
<evidence type="ECO:0000313" key="9">
    <source>
        <dbReference type="EMBL" id="AXE83017.1"/>
    </source>
</evidence>